<proteinExistence type="inferred from homology"/>
<feature type="transmembrane region" description="Helical" evidence="7">
    <location>
        <begin position="124"/>
        <end position="143"/>
    </location>
</feature>
<name>A0A926ILR7_9FIRM</name>
<evidence type="ECO:0000256" key="2">
    <source>
        <dbReference type="ARBA" id="ARBA00022475"/>
    </source>
</evidence>
<keyword evidence="2" id="KW-1003">Cell membrane</keyword>
<evidence type="ECO:0000256" key="7">
    <source>
        <dbReference type="SAM" id="Phobius"/>
    </source>
</evidence>
<dbReference type="GO" id="GO:0022857">
    <property type="term" value="F:transmembrane transporter activity"/>
    <property type="evidence" value="ECO:0007669"/>
    <property type="project" value="InterPro"/>
</dbReference>
<evidence type="ECO:0000259" key="8">
    <source>
        <dbReference type="Pfam" id="PF06738"/>
    </source>
</evidence>
<dbReference type="Pfam" id="PF06738">
    <property type="entry name" value="ThrE"/>
    <property type="match status" value="1"/>
</dbReference>
<dbReference type="PANTHER" id="PTHR34390">
    <property type="entry name" value="UPF0442 PROTEIN YJJB-RELATED"/>
    <property type="match status" value="1"/>
</dbReference>
<evidence type="ECO:0000256" key="6">
    <source>
        <dbReference type="ARBA" id="ARBA00034125"/>
    </source>
</evidence>
<dbReference type="GO" id="GO:0005886">
    <property type="term" value="C:plasma membrane"/>
    <property type="evidence" value="ECO:0007669"/>
    <property type="project" value="UniProtKB-SubCell"/>
</dbReference>
<evidence type="ECO:0000256" key="4">
    <source>
        <dbReference type="ARBA" id="ARBA00022989"/>
    </source>
</evidence>
<dbReference type="InterPro" id="IPR010619">
    <property type="entry name" value="ThrE-like_N"/>
</dbReference>
<reference evidence="9 10" key="1">
    <citation type="submission" date="2020-08" db="EMBL/GenBank/DDBJ databases">
        <title>Genome public.</title>
        <authorList>
            <person name="Liu C."/>
            <person name="Sun Q."/>
        </authorList>
    </citation>
    <scope>NUCLEOTIDE SEQUENCE [LARGE SCALE GENOMIC DNA]</scope>
    <source>
        <strain evidence="9 10">NSJ-26</strain>
    </source>
</reference>
<feature type="transmembrane region" description="Helical" evidence="7">
    <location>
        <begin position="178"/>
        <end position="200"/>
    </location>
</feature>
<comment type="similarity">
    <text evidence="6">Belongs to the ThrE exporter (TC 2.A.79) family.</text>
</comment>
<comment type="caution">
    <text evidence="9">The sequence shown here is derived from an EMBL/GenBank/DDBJ whole genome shotgun (WGS) entry which is preliminary data.</text>
</comment>
<feature type="domain" description="Threonine/serine exporter-like N-terminal" evidence="8">
    <location>
        <begin position="18"/>
        <end position="256"/>
    </location>
</feature>
<keyword evidence="4 7" id="KW-1133">Transmembrane helix</keyword>
<keyword evidence="10" id="KW-1185">Reference proteome</keyword>
<dbReference type="EMBL" id="JACRTK010000002">
    <property type="protein sequence ID" value="MBC8590429.1"/>
    <property type="molecule type" value="Genomic_DNA"/>
</dbReference>
<keyword evidence="3 7" id="KW-0812">Transmembrane</keyword>
<organism evidence="9 10">
    <name type="scientific">Wansuia hejianensis</name>
    <dbReference type="NCBI Taxonomy" id="2763667"/>
    <lineage>
        <taxon>Bacteria</taxon>
        <taxon>Bacillati</taxon>
        <taxon>Bacillota</taxon>
        <taxon>Clostridia</taxon>
        <taxon>Lachnospirales</taxon>
        <taxon>Lachnospiraceae</taxon>
        <taxon>Wansuia</taxon>
    </lineage>
</organism>
<evidence type="ECO:0000256" key="5">
    <source>
        <dbReference type="ARBA" id="ARBA00023136"/>
    </source>
</evidence>
<dbReference type="RefSeq" id="WP_249323273.1">
    <property type="nucleotide sequence ID" value="NZ_JACRTK010000002.1"/>
</dbReference>
<evidence type="ECO:0000256" key="1">
    <source>
        <dbReference type="ARBA" id="ARBA00004651"/>
    </source>
</evidence>
<evidence type="ECO:0000313" key="10">
    <source>
        <dbReference type="Proteomes" id="UP000601522"/>
    </source>
</evidence>
<evidence type="ECO:0000256" key="3">
    <source>
        <dbReference type="ARBA" id="ARBA00022692"/>
    </source>
</evidence>
<dbReference type="Proteomes" id="UP000601522">
    <property type="component" value="Unassembled WGS sequence"/>
</dbReference>
<evidence type="ECO:0000313" key="9">
    <source>
        <dbReference type="EMBL" id="MBC8590429.1"/>
    </source>
</evidence>
<feature type="transmembrane region" description="Helical" evidence="7">
    <location>
        <begin position="239"/>
        <end position="257"/>
    </location>
</feature>
<protein>
    <submittedName>
        <fullName evidence="9">Threonine/serine exporter family protein</fullName>
    </submittedName>
</protein>
<gene>
    <name evidence="9" type="ORF">H8689_04715</name>
</gene>
<comment type="subcellular location">
    <subcellularLocation>
        <location evidence="1">Cell membrane</location>
        <topology evidence="1">Multi-pass membrane protein</topology>
    </subcellularLocation>
</comment>
<sequence length="262" mass="28916">MNHFTIKDREEVKNLLTLALTAGIAMLKNGAETYRVEDTMNRICISRTNIKNVDSFVTQTGIFLTLEYEGEVFTYIRRVKDIGYNINKISLINEFSRKFVSTNISIDEGLRMLEEIDRFKDYSILVKLFGGSLLSGFFSLMFGGSFGDFLASLIASILSLAILEKLSKYKLTFFIDRFVGAFLASVFSYLALKVGIAHSLDNVIIGTIMPLVPGVSITNSIRDTMSGDSLSGLSKGVEAILSALAISFGVGIILNFYTKGLI</sequence>
<dbReference type="PANTHER" id="PTHR34390:SF2">
    <property type="entry name" value="SUCCINATE TRANSPORTER SUBUNIT YJJP-RELATED"/>
    <property type="match status" value="1"/>
</dbReference>
<dbReference type="InterPro" id="IPR050539">
    <property type="entry name" value="ThrE_Dicarb/AminoAcid_Exp"/>
</dbReference>
<dbReference type="AlphaFoldDB" id="A0A926ILR7"/>
<accession>A0A926ILR7</accession>
<dbReference type="GO" id="GO:0015744">
    <property type="term" value="P:succinate transport"/>
    <property type="evidence" value="ECO:0007669"/>
    <property type="project" value="TreeGrafter"/>
</dbReference>
<keyword evidence="5 7" id="KW-0472">Membrane</keyword>